<comment type="catalytic activity">
    <reaction evidence="4 5">
        <text>[protein]-L-glutamate 5-O-methyl ester + H2O = L-glutamyl-[protein] + methanol + H(+)</text>
        <dbReference type="Rhea" id="RHEA:23236"/>
        <dbReference type="Rhea" id="RHEA-COMP:10208"/>
        <dbReference type="Rhea" id="RHEA-COMP:10311"/>
        <dbReference type="ChEBI" id="CHEBI:15377"/>
        <dbReference type="ChEBI" id="CHEBI:15378"/>
        <dbReference type="ChEBI" id="CHEBI:17790"/>
        <dbReference type="ChEBI" id="CHEBI:29973"/>
        <dbReference type="ChEBI" id="CHEBI:82795"/>
        <dbReference type="EC" id="3.1.1.61"/>
    </reaction>
</comment>
<feature type="modified residue" description="4-aspartylphosphate" evidence="5 7">
    <location>
        <position position="71"/>
    </location>
</feature>
<dbReference type="SMART" id="SM00448">
    <property type="entry name" value="REC"/>
    <property type="match status" value="1"/>
</dbReference>
<dbReference type="HAMAP" id="MF_00099">
    <property type="entry name" value="CheB_chemtxs"/>
    <property type="match status" value="1"/>
</dbReference>
<keyword evidence="11" id="KW-1185">Reference proteome</keyword>
<dbReference type="PANTHER" id="PTHR42872:SF6">
    <property type="entry name" value="PROTEIN-GLUTAMATE METHYLESTERASE_PROTEIN-GLUTAMINE GLUTAMINASE"/>
    <property type="match status" value="1"/>
</dbReference>
<dbReference type="EMBL" id="BSNL01000001">
    <property type="protein sequence ID" value="GLQ26561.1"/>
    <property type="molecule type" value="Genomic_DNA"/>
</dbReference>
<dbReference type="Gene3D" id="3.40.50.2300">
    <property type="match status" value="1"/>
</dbReference>
<evidence type="ECO:0000313" key="10">
    <source>
        <dbReference type="EMBL" id="GLQ26561.1"/>
    </source>
</evidence>
<dbReference type="Pfam" id="PF01339">
    <property type="entry name" value="CheB_methylest"/>
    <property type="match status" value="1"/>
</dbReference>
<feature type="active site" evidence="5 6">
    <location>
        <position position="178"/>
    </location>
</feature>
<dbReference type="CDD" id="cd17541">
    <property type="entry name" value="REC_CheB-like"/>
    <property type="match status" value="1"/>
</dbReference>
<dbReference type="InterPro" id="IPR035909">
    <property type="entry name" value="CheB_C"/>
</dbReference>
<reference evidence="10" key="1">
    <citation type="journal article" date="2014" name="Int. J. Syst. Evol. Microbiol.">
        <title>Complete genome of a new Firmicutes species belonging to the dominant human colonic microbiota ('Ruminococcus bicirculans') reveals two chromosomes and a selective capacity to utilize plant glucans.</title>
        <authorList>
            <consortium name="NISC Comparative Sequencing Program"/>
            <person name="Wegmann U."/>
            <person name="Louis P."/>
            <person name="Goesmann A."/>
            <person name="Henrissat B."/>
            <person name="Duncan S.H."/>
            <person name="Flint H.J."/>
        </authorList>
    </citation>
    <scope>NUCLEOTIDE SEQUENCE</scope>
    <source>
        <strain evidence="10">NBRC 109915</strain>
    </source>
</reference>
<dbReference type="PROSITE" id="PS50122">
    <property type="entry name" value="CHEB"/>
    <property type="match status" value="1"/>
</dbReference>
<feature type="active site" evidence="5 6">
    <location>
        <position position="204"/>
    </location>
</feature>
<evidence type="ECO:0000313" key="11">
    <source>
        <dbReference type="Proteomes" id="UP001161388"/>
    </source>
</evidence>
<comment type="subcellular location">
    <subcellularLocation>
        <location evidence="5">Cytoplasm</location>
    </subcellularLocation>
</comment>
<evidence type="ECO:0000256" key="4">
    <source>
        <dbReference type="ARBA" id="ARBA00048267"/>
    </source>
</evidence>
<feature type="domain" description="Response regulatory" evidence="8">
    <location>
        <begin position="20"/>
        <end position="137"/>
    </location>
</feature>
<keyword evidence="1 5" id="KW-0963">Cytoplasm</keyword>
<comment type="function">
    <text evidence="5">Involved in chemotaxis. Part of a chemotaxis signal transduction system that modulates chemotaxis in response to various stimuli. Catalyzes the demethylation of specific methylglutamate residues introduced into the chemoreceptors (methyl-accepting chemotaxis proteins or MCP) by CheR. Also mediates the irreversible deamidation of specific glutamine residues to glutamic acid.</text>
</comment>
<name>A0ABQ5VHN8_9RHOB</name>
<sequence length="369" mass="39786">MQDQELDFGGRMLHRSKRKRVVIVDDSRSIRRWLRGVFEEDPRLIVVGEASCALTARQVIRDTDPNVVTLDIDMPGMNGLEFLVKLMTLRPMPVVMISATTHQNSEATITALTAGAIDCIVKPTIVPGPKGRRDMCRRVFSAACSKVITPPGITGRLPASSLPIGGDHQMPLVLIGASTGGVNAIEHVLAGLDADGPPVVIVQHMPGAFLVSFSQLLNRNLAQNVGIARAGEVLHPGQVRLAPAQGRHTEILCKDRQWICRFSKQDDLSRHCPSVDVLFKSAAQYGRDIIAVILTGLGRDGAEGLLQLHAGGARTIGQDRQSCVIYGMPRAAFELGAVDLQLPPEKIGGAVNRAIAAHAEAQRIGERQE</sequence>
<keyword evidence="5 7" id="KW-0597">Phosphoprotein</keyword>
<dbReference type="Proteomes" id="UP001161388">
    <property type="component" value="Unassembled WGS sequence"/>
</dbReference>
<dbReference type="InterPro" id="IPR000673">
    <property type="entry name" value="Sig_transdc_resp-reg_Me-estase"/>
</dbReference>
<dbReference type="PIRSF" id="PIRSF000876">
    <property type="entry name" value="RR_chemtxs_CheB"/>
    <property type="match status" value="1"/>
</dbReference>
<dbReference type="InterPro" id="IPR008248">
    <property type="entry name" value="CheB-like"/>
</dbReference>
<reference evidence="10" key="2">
    <citation type="submission" date="2023-01" db="EMBL/GenBank/DDBJ databases">
        <title>Draft genome sequence of Sulfitobacter pacificus strain NBRC 109915.</title>
        <authorList>
            <person name="Sun Q."/>
            <person name="Mori K."/>
        </authorList>
    </citation>
    <scope>NUCLEOTIDE SEQUENCE</scope>
    <source>
        <strain evidence="10">NBRC 109915</strain>
    </source>
</reference>
<dbReference type="PANTHER" id="PTHR42872">
    <property type="entry name" value="PROTEIN-GLUTAMATE METHYLESTERASE/PROTEIN-GLUTAMINE GLUTAMINASE"/>
    <property type="match status" value="1"/>
</dbReference>
<organism evidence="10 11">
    <name type="scientific">Sulfitobacter pacificus</name>
    <dbReference type="NCBI Taxonomy" id="1499314"/>
    <lineage>
        <taxon>Bacteria</taxon>
        <taxon>Pseudomonadati</taxon>
        <taxon>Pseudomonadota</taxon>
        <taxon>Alphaproteobacteria</taxon>
        <taxon>Rhodobacterales</taxon>
        <taxon>Roseobacteraceae</taxon>
        <taxon>Sulfitobacter</taxon>
    </lineage>
</organism>
<feature type="domain" description="CheB-type methylesterase" evidence="9">
    <location>
        <begin position="163"/>
        <end position="358"/>
    </location>
</feature>
<dbReference type="EC" id="3.1.1.61" evidence="5"/>
<comment type="catalytic activity">
    <reaction evidence="5">
        <text>L-glutaminyl-[protein] + H2O = L-glutamyl-[protein] + NH4(+)</text>
        <dbReference type="Rhea" id="RHEA:16441"/>
        <dbReference type="Rhea" id="RHEA-COMP:10207"/>
        <dbReference type="Rhea" id="RHEA-COMP:10208"/>
        <dbReference type="ChEBI" id="CHEBI:15377"/>
        <dbReference type="ChEBI" id="CHEBI:28938"/>
        <dbReference type="ChEBI" id="CHEBI:29973"/>
        <dbReference type="ChEBI" id="CHEBI:30011"/>
        <dbReference type="EC" id="3.5.1.44"/>
    </reaction>
</comment>
<keyword evidence="3 5" id="KW-0378">Hydrolase</keyword>
<evidence type="ECO:0000256" key="3">
    <source>
        <dbReference type="ARBA" id="ARBA00022801"/>
    </source>
</evidence>
<dbReference type="RefSeq" id="WP_284371866.1">
    <property type="nucleotide sequence ID" value="NZ_BSNL01000001.1"/>
</dbReference>
<dbReference type="Pfam" id="PF00072">
    <property type="entry name" value="Response_reg"/>
    <property type="match status" value="1"/>
</dbReference>
<comment type="PTM">
    <text evidence="5">Phosphorylated by CheA. Phosphorylation of the N-terminal regulatory domain activates the methylesterase activity.</text>
</comment>
<dbReference type="InterPro" id="IPR011006">
    <property type="entry name" value="CheY-like_superfamily"/>
</dbReference>
<dbReference type="EC" id="3.5.1.44" evidence="5"/>
<feature type="active site" evidence="5 6">
    <location>
        <position position="300"/>
    </location>
</feature>
<dbReference type="NCBIfam" id="NF001965">
    <property type="entry name" value="PRK00742.1"/>
    <property type="match status" value="1"/>
</dbReference>
<dbReference type="SUPFAM" id="SSF52172">
    <property type="entry name" value="CheY-like"/>
    <property type="match status" value="1"/>
</dbReference>
<evidence type="ECO:0000256" key="7">
    <source>
        <dbReference type="PROSITE-ProRule" id="PRU00169"/>
    </source>
</evidence>
<accession>A0ABQ5VHN8</accession>
<evidence type="ECO:0000256" key="2">
    <source>
        <dbReference type="ARBA" id="ARBA00022500"/>
    </source>
</evidence>
<comment type="domain">
    <text evidence="5">Contains a C-terminal catalytic domain, and an N-terminal region which modulates catalytic activity.</text>
</comment>
<dbReference type="CDD" id="cd16432">
    <property type="entry name" value="CheB_Rec"/>
    <property type="match status" value="1"/>
</dbReference>
<evidence type="ECO:0000256" key="6">
    <source>
        <dbReference type="PROSITE-ProRule" id="PRU00050"/>
    </source>
</evidence>
<comment type="similarity">
    <text evidence="5">Belongs to the CheB family.</text>
</comment>
<dbReference type="SUPFAM" id="SSF52738">
    <property type="entry name" value="Methylesterase CheB, C-terminal domain"/>
    <property type="match status" value="1"/>
</dbReference>
<comment type="caution">
    <text evidence="10">The sequence shown here is derived from an EMBL/GenBank/DDBJ whole genome shotgun (WGS) entry which is preliminary data.</text>
</comment>
<evidence type="ECO:0000259" key="9">
    <source>
        <dbReference type="PROSITE" id="PS50122"/>
    </source>
</evidence>
<dbReference type="PROSITE" id="PS50110">
    <property type="entry name" value="RESPONSE_REGULATORY"/>
    <property type="match status" value="1"/>
</dbReference>
<evidence type="ECO:0000256" key="5">
    <source>
        <dbReference type="HAMAP-Rule" id="MF_00099"/>
    </source>
</evidence>
<protein>
    <recommendedName>
        <fullName evidence="5">Protein-glutamate methylesterase/protein-glutamine glutaminase</fullName>
        <ecNumber evidence="5">3.1.1.61</ecNumber>
        <ecNumber evidence="5">3.5.1.44</ecNumber>
    </recommendedName>
</protein>
<evidence type="ECO:0000256" key="1">
    <source>
        <dbReference type="ARBA" id="ARBA00022490"/>
    </source>
</evidence>
<gene>
    <name evidence="10" type="primary">cheB1</name>
    <name evidence="5" type="synonym">cheB</name>
    <name evidence="10" type="ORF">GCM10007927_13640</name>
</gene>
<keyword evidence="2 5" id="KW-0145">Chemotaxis</keyword>
<dbReference type="InterPro" id="IPR001789">
    <property type="entry name" value="Sig_transdc_resp-reg_receiver"/>
</dbReference>
<evidence type="ECO:0000259" key="8">
    <source>
        <dbReference type="PROSITE" id="PS50110"/>
    </source>
</evidence>
<proteinExistence type="inferred from homology"/>
<dbReference type="Gene3D" id="3.40.50.180">
    <property type="entry name" value="Methylesterase CheB, C-terminal domain"/>
    <property type="match status" value="1"/>
</dbReference>